<gene>
    <name evidence="2" type="primary">mobC</name>
    <name evidence="2" type="ORF">ACFO3A_08860</name>
</gene>
<dbReference type="RefSeq" id="WP_377725733.1">
    <property type="nucleotide sequence ID" value="NZ_JBHSEW010000006.1"/>
</dbReference>
<evidence type="ECO:0000313" key="2">
    <source>
        <dbReference type="EMBL" id="MFC4622324.1"/>
    </source>
</evidence>
<evidence type="ECO:0000256" key="1">
    <source>
        <dbReference type="SAM" id="MobiDB-lite"/>
    </source>
</evidence>
<proteinExistence type="predicted"/>
<feature type="compositionally biased region" description="Polar residues" evidence="1">
    <location>
        <begin position="213"/>
        <end position="223"/>
    </location>
</feature>
<dbReference type="Pfam" id="PF21983">
    <property type="entry name" value="NikA-like"/>
    <property type="match status" value="1"/>
</dbReference>
<organism evidence="2 3">
    <name type="scientific">Comamonas nitrativorans</name>
    <dbReference type="NCBI Taxonomy" id="108437"/>
    <lineage>
        <taxon>Bacteria</taxon>
        <taxon>Pseudomonadati</taxon>
        <taxon>Pseudomonadota</taxon>
        <taxon>Betaproteobacteria</taxon>
        <taxon>Burkholderiales</taxon>
        <taxon>Comamonadaceae</taxon>
        <taxon>Comamonas</taxon>
    </lineage>
</organism>
<keyword evidence="3" id="KW-1185">Reference proteome</keyword>
<evidence type="ECO:0000313" key="3">
    <source>
        <dbReference type="Proteomes" id="UP001595967"/>
    </source>
</evidence>
<dbReference type="Proteomes" id="UP001595967">
    <property type="component" value="Unassembled WGS sequence"/>
</dbReference>
<dbReference type="InterPro" id="IPR053842">
    <property type="entry name" value="NikA-like"/>
</dbReference>
<reference evidence="3" key="1">
    <citation type="journal article" date="2019" name="Int. J. Syst. Evol. Microbiol.">
        <title>The Global Catalogue of Microorganisms (GCM) 10K type strain sequencing project: providing services to taxonomists for standard genome sequencing and annotation.</title>
        <authorList>
            <consortium name="The Broad Institute Genomics Platform"/>
            <consortium name="The Broad Institute Genome Sequencing Center for Infectious Disease"/>
            <person name="Wu L."/>
            <person name="Ma J."/>
        </authorList>
    </citation>
    <scope>NUCLEOTIDE SEQUENCE [LARGE SCALE GENOMIC DNA]</scope>
    <source>
        <strain evidence="3">JCM 11650</strain>
    </source>
</reference>
<comment type="caution">
    <text evidence="2">The sequence shown here is derived from an EMBL/GenBank/DDBJ whole genome shotgun (WGS) entry which is preliminary data.</text>
</comment>
<feature type="region of interest" description="Disordered" evidence="1">
    <location>
        <begin position="200"/>
        <end position="223"/>
    </location>
</feature>
<name>A0ABV9GYV1_9BURK</name>
<sequence>MPRNPEIGATRGSYIYPLRLPDDLREQWATYCERNKKKSPAILRALMRYMIQDDMPLEVRRWIAAQTEGEPDEGPKERLEVRFTPTEFQCITARSEAEGCSPQRWVINCVRASLTHEPQFTMETTKALWESSYQLRAIGRNLNQIAKRLNEGKPASIKAEQIEKLAAYIYRHTDKVVAVQDASLSRWMLNITTNSYVDRPLSASNERKAHKPSSAQTRNQDHD</sequence>
<dbReference type="EMBL" id="JBHSEW010000006">
    <property type="protein sequence ID" value="MFC4622324.1"/>
    <property type="molecule type" value="Genomic_DNA"/>
</dbReference>
<protein>
    <submittedName>
        <fullName evidence="2">Plasmid mobilization relaxosome protein MobC</fullName>
    </submittedName>
</protein>
<accession>A0ABV9GYV1</accession>